<evidence type="ECO:0000256" key="2">
    <source>
        <dbReference type="ARBA" id="ARBA00022490"/>
    </source>
</evidence>
<dbReference type="PANTHER" id="PTHR28511:SF1">
    <property type="entry name" value="ENDONUCLEASE V"/>
    <property type="match status" value="1"/>
</dbReference>
<proteinExistence type="predicted"/>
<dbReference type="InterPro" id="IPR007581">
    <property type="entry name" value="Endonuclease-V"/>
</dbReference>
<keyword evidence="2" id="KW-0963">Cytoplasm</keyword>
<evidence type="ECO:0000313" key="6">
    <source>
        <dbReference type="EMBL" id="PNI14247.1"/>
    </source>
</evidence>
<comment type="subcellular location">
    <subcellularLocation>
        <location evidence="1">Cytoplasm</location>
    </subcellularLocation>
</comment>
<dbReference type="AlphaFoldDB" id="A0A2J8IUR5"/>
<reference evidence="6 7" key="1">
    <citation type="submission" date="2017-12" db="EMBL/GenBank/DDBJ databases">
        <title>High-resolution comparative analysis of great ape genomes.</title>
        <authorList>
            <person name="Pollen A."/>
            <person name="Hastie A."/>
            <person name="Hormozdiari F."/>
            <person name="Dougherty M."/>
            <person name="Liu R."/>
            <person name="Chaisson M."/>
            <person name="Hoppe E."/>
            <person name="Hill C."/>
            <person name="Pang A."/>
            <person name="Hillier L."/>
            <person name="Baker C."/>
            <person name="Armstrong J."/>
            <person name="Shendure J."/>
            <person name="Paten B."/>
            <person name="Wilson R."/>
            <person name="Chao H."/>
            <person name="Schneider V."/>
            <person name="Ventura M."/>
            <person name="Kronenberg Z."/>
            <person name="Murali S."/>
            <person name="Gordon D."/>
            <person name="Cantsilieris S."/>
            <person name="Munson K."/>
            <person name="Nelson B."/>
            <person name="Raja A."/>
            <person name="Underwood J."/>
            <person name="Diekhans M."/>
            <person name="Fiddes I."/>
            <person name="Haussler D."/>
            <person name="Eichler E."/>
        </authorList>
    </citation>
    <scope>NUCLEOTIDE SEQUENCE [LARGE SCALE GENOMIC DNA]</scope>
    <source>
        <strain evidence="6">Yerkes chimp pedigree #C0471</strain>
    </source>
</reference>
<accession>A0A2J8IUR5</accession>
<dbReference type="PANTHER" id="PTHR28511">
    <property type="entry name" value="ENDONUCLEASE V"/>
    <property type="match status" value="1"/>
</dbReference>
<evidence type="ECO:0000256" key="3">
    <source>
        <dbReference type="ARBA" id="ARBA00022722"/>
    </source>
</evidence>
<gene>
    <name evidence="6" type="ORF">CK820_G0052955</name>
</gene>
<evidence type="ECO:0000256" key="5">
    <source>
        <dbReference type="ARBA" id="ARBA00022801"/>
    </source>
</evidence>
<dbReference type="Proteomes" id="UP000236370">
    <property type="component" value="Unassembled WGS sequence"/>
</dbReference>
<keyword evidence="3" id="KW-0540">Nuclease</keyword>
<comment type="caution">
    <text evidence="6">The sequence shown here is derived from an EMBL/GenBank/DDBJ whole genome shotgun (WGS) entry which is preliminary data.</text>
</comment>
<name>A0A2J8IUR5_PANTR</name>
<dbReference type="Gene3D" id="3.30.2170.10">
    <property type="entry name" value="archaeoglobus fulgidus dsm 4304 superfamily"/>
    <property type="match status" value="1"/>
</dbReference>
<dbReference type="GO" id="GO:0006281">
    <property type="term" value="P:DNA repair"/>
    <property type="evidence" value="ECO:0007669"/>
    <property type="project" value="InterPro"/>
</dbReference>
<sequence>MVSLTAPYVSGFLAFREVPFLLELVQQLREKEPGLMPQVLLVDGNGVLHHRGFGVACHLGVLTDLPCVGVAKKLLQVDGLENNALHKEKVPQPPGPPPPKTCLELPPTLFLPHLPLHLPPLGPHVGTESETLAMEGAVDTPSCFTGWQILRAETASLIPPSSQVPTWSSCLIKICC</sequence>
<protein>
    <submittedName>
        <fullName evidence="6">ENDOV isoform 18</fullName>
    </submittedName>
</protein>
<evidence type="ECO:0000256" key="4">
    <source>
        <dbReference type="ARBA" id="ARBA00022759"/>
    </source>
</evidence>
<dbReference type="GO" id="GO:0016787">
    <property type="term" value="F:hydrolase activity"/>
    <property type="evidence" value="ECO:0007669"/>
    <property type="project" value="UniProtKB-KW"/>
</dbReference>
<evidence type="ECO:0000313" key="7">
    <source>
        <dbReference type="Proteomes" id="UP000236370"/>
    </source>
</evidence>
<dbReference type="GO" id="GO:0004519">
    <property type="term" value="F:endonuclease activity"/>
    <property type="evidence" value="ECO:0007669"/>
    <property type="project" value="UniProtKB-KW"/>
</dbReference>
<dbReference type="EMBL" id="NBAG03000581">
    <property type="protein sequence ID" value="PNI14247.1"/>
    <property type="molecule type" value="Genomic_DNA"/>
</dbReference>
<dbReference type="GO" id="GO:0005737">
    <property type="term" value="C:cytoplasm"/>
    <property type="evidence" value="ECO:0007669"/>
    <property type="project" value="UniProtKB-SubCell"/>
</dbReference>
<evidence type="ECO:0000256" key="1">
    <source>
        <dbReference type="ARBA" id="ARBA00004496"/>
    </source>
</evidence>
<keyword evidence="4" id="KW-0255">Endonuclease</keyword>
<organism evidence="6 7">
    <name type="scientific">Pan troglodytes</name>
    <name type="common">Chimpanzee</name>
    <dbReference type="NCBI Taxonomy" id="9598"/>
    <lineage>
        <taxon>Eukaryota</taxon>
        <taxon>Metazoa</taxon>
        <taxon>Chordata</taxon>
        <taxon>Craniata</taxon>
        <taxon>Vertebrata</taxon>
        <taxon>Euteleostomi</taxon>
        <taxon>Mammalia</taxon>
        <taxon>Eutheria</taxon>
        <taxon>Euarchontoglires</taxon>
        <taxon>Primates</taxon>
        <taxon>Haplorrhini</taxon>
        <taxon>Catarrhini</taxon>
        <taxon>Hominidae</taxon>
        <taxon>Pan</taxon>
    </lineage>
</organism>
<keyword evidence="5" id="KW-0378">Hydrolase</keyword>
<dbReference type="Pfam" id="PF04493">
    <property type="entry name" value="Endonuclease_5"/>
    <property type="match status" value="1"/>
</dbReference>